<dbReference type="InterPro" id="IPR027417">
    <property type="entry name" value="P-loop_NTPase"/>
</dbReference>
<keyword evidence="3" id="KW-1185">Reference proteome</keyword>
<dbReference type="PANTHER" id="PTHR11070">
    <property type="entry name" value="UVRD / RECB / PCRA DNA HELICASE FAMILY MEMBER"/>
    <property type="match status" value="1"/>
</dbReference>
<dbReference type="RefSeq" id="WP_060690805.1">
    <property type="nucleotide sequence ID" value="NZ_CP012676.1"/>
</dbReference>
<sequence length="470" mass="51381">MCNGELDILSHRRGSVSAPAGCGKTQLIASSLLRNEGSKPALVLTHTNAGKSALEQRLKTLGVSSTAARVATLDSWAIRLVQCFPQRSGLAPAVLQLQGNNANYLAIRQAAVDVLKAGHADKIVSATYSRVIVDEYQDCGSLQHEMILALADLLPTVVLGDPLQVIFNFSGPVVDWHKEVVAAFPPLMWKAEPWRWKNADAPEVGEWLLNTVRPALSRAGGSIDLSKVPEGVEWVRLKGTAIEMSETRLVTAKRKFAGPALIIADSKSKDSQWDTARRSRSTMVEANDMVDFMKFAAVFDPTTQLSLDHAVSYFGNLLSGLSPKNLIARTRSLHAGRAQARATSIEEIALAYLRAPSHRSAADMLDAFYDTAGVFAFRPDITRLCSKALRAVNGTVTFHAAAVRERERFRHMPRTMRPRSVGSTLLLKGLEADVVVILEPEKMNAENLYVAMTRGSKQLIICSSSQILKW</sequence>
<dbReference type="Pfam" id="PF13245">
    <property type="entry name" value="AAA_19"/>
    <property type="match status" value="1"/>
</dbReference>
<dbReference type="SUPFAM" id="SSF52540">
    <property type="entry name" value="P-loop containing nucleoside triphosphate hydrolases"/>
    <property type="match status" value="1"/>
</dbReference>
<proteinExistence type="predicted"/>
<evidence type="ECO:0000313" key="3">
    <source>
        <dbReference type="Proteomes" id="UP000186677"/>
    </source>
</evidence>
<dbReference type="InterPro" id="IPR000212">
    <property type="entry name" value="DNA_helicase_UvrD/REP"/>
</dbReference>
<evidence type="ECO:0000313" key="2">
    <source>
        <dbReference type="EMBL" id="OKA24724.1"/>
    </source>
</evidence>
<evidence type="ECO:0000256" key="1">
    <source>
        <dbReference type="ARBA" id="ARBA00034923"/>
    </source>
</evidence>
<gene>
    <name evidence="2" type="ORF">BOH73_02200</name>
</gene>
<comment type="caution">
    <text evidence="2">The sequence shown here is derived from an EMBL/GenBank/DDBJ whole genome shotgun (WGS) entry which is preliminary data.</text>
</comment>
<protein>
    <recommendedName>
        <fullName evidence="1">DNA 3'-5' helicase II</fullName>
    </recommendedName>
</protein>
<name>A0ABX3EER3_9PSED</name>
<dbReference type="PANTHER" id="PTHR11070:SF2">
    <property type="entry name" value="ATP-DEPENDENT DNA HELICASE SRS2"/>
    <property type="match status" value="1"/>
</dbReference>
<accession>A0ABX3EER3</accession>
<dbReference type="Proteomes" id="UP000186677">
    <property type="component" value="Unassembled WGS sequence"/>
</dbReference>
<dbReference type="Gene3D" id="3.40.50.300">
    <property type="entry name" value="P-loop containing nucleotide triphosphate hydrolases"/>
    <property type="match status" value="1"/>
</dbReference>
<dbReference type="EMBL" id="MPJC01000001">
    <property type="protein sequence ID" value="OKA24724.1"/>
    <property type="molecule type" value="Genomic_DNA"/>
</dbReference>
<organism evidence="2 3">
    <name type="scientific">Pseudomonas versuta</name>
    <dbReference type="NCBI Taxonomy" id="1788301"/>
    <lineage>
        <taxon>Bacteria</taxon>
        <taxon>Pseudomonadati</taxon>
        <taxon>Pseudomonadota</taxon>
        <taxon>Gammaproteobacteria</taxon>
        <taxon>Pseudomonadales</taxon>
        <taxon>Pseudomonadaceae</taxon>
        <taxon>Pseudomonas</taxon>
    </lineage>
</organism>
<reference evidence="2 3" key="1">
    <citation type="submission" date="2016-11" db="EMBL/GenBank/DDBJ databases">
        <title>Draft genome of Pseudomonas versuta A4R1.5.</title>
        <authorList>
            <person name="See-Too W.-S."/>
        </authorList>
    </citation>
    <scope>NUCLEOTIDE SEQUENCE [LARGE SCALE GENOMIC DNA]</scope>
    <source>
        <strain evidence="2 3">A4R1.5</strain>
    </source>
</reference>